<evidence type="ECO:0000313" key="2">
    <source>
        <dbReference type="Proteomes" id="UP000059113"/>
    </source>
</evidence>
<organism evidence="1 2">
    <name type="scientific">Aurantiacibacter atlanticus</name>
    <dbReference type="NCBI Taxonomy" id="1648404"/>
    <lineage>
        <taxon>Bacteria</taxon>
        <taxon>Pseudomonadati</taxon>
        <taxon>Pseudomonadota</taxon>
        <taxon>Alphaproteobacteria</taxon>
        <taxon>Sphingomonadales</taxon>
        <taxon>Erythrobacteraceae</taxon>
        <taxon>Aurantiacibacter</taxon>
    </lineage>
</organism>
<reference evidence="2" key="2">
    <citation type="submission" date="2015-04" db="EMBL/GenBank/DDBJ databases">
        <title>The complete genome sequence of Erythrobacter sp. s21-N3.</title>
        <authorList>
            <person name="Zhuang L."/>
            <person name="Liu Y."/>
            <person name="Shao Z."/>
        </authorList>
    </citation>
    <scope>NUCLEOTIDE SEQUENCE [LARGE SCALE GENOMIC DNA]</scope>
    <source>
        <strain evidence="2">s21-N3</strain>
    </source>
</reference>
<protein>
    <submittedName>
        <fullName evidence="1">Uncharacterized protein</fullName>
    </submittedName>
</protein>
<accession>A0A161IG47</accession>
<name>A0A161IG47_9SPHN</name>
<evidence type="ECO:0000313" key="1">
    <source>
        <dbReference type="EMBL" id="ANC50324.1"/>
    </source>
</evidence>
<gene>
    <name evidence="1" type="ORF">CP97_14638</name>
</gene>
<dbReference type="AlphaFoldDB" id="A0A161IG47"/>
<dbReference type="STRING" id="1648404.CP97_14638"/>
<sequence length="37" mass="3995">MNFSSCASEIVAGRKNLLIRPVGQGQWHYAQGESGCV</sequence>
<dbReference type="Proteomes" id="UP000059113">
    <property type="component" value="Chromosome"/>
</dbReference>
<keyword evidence="2" id="KW-1185">Reference proteome</keyword>
<dbReference type="EMBL" id="CP011310">
    <property type="protein sequence ID" value="ANC50324.1"/>
    <property type="molecule type" value="Genomic_DNA"/>
</dbReference>
<proteinExistence type="predicted"/>
<reference evidence="1 2" key="1">
    <citation type="journal article" date="2015" name="Int. J. Syst. Evol. Microbiol.">
        <title>Erythrobacter atlanticus sp. nov., a bacterium from ocean sediment able to degrade polycyclic aromatic hydrocarbons.</title>
        <authorList>
            <person name="Zhuang L."/>
            <person name="Liu Y."/>
            <person name="Wang L."/>
            <person name="Wang W."/>
            <person name="Shao Z."/>
        </authorList>
    </citation>
    <scope>NUCLEOTIDE SEQUENCE [LARGE SCALE GENOMIC DNA]</scope>
    <source>
        <strain evidence="2">s21-N3</strain>
    </source>
</reference>
<dbReference type="KEGG" id="ery:CP97_14638"/>